<feature type="region of interest" description="Disordered" evidence="1">
    <location>
        <begin position="110"/>
        <end position="129"/>
    </location>
</feature>
<feature type="region of interest" description="Disordered" evidence="1">
    <location>
        <begin position="138"/>
        <end position="166"/>
    </location>
</feature>
<feature type="region of interest" description="Disordered" evidence="1">
    <location>
        <begin position="59"/>
        <end position="102"/>
    </location>
</feature>
<evidence type="ECO:0000256" key="1">
    <source>
        <dbReference type="SAM" id="MobiDB-lite"/>
    </source>
</evidence>
<dbReference type="EMBL" id="CAGI01000054">
    <property type="protein sequence ID" value="CCF47997.1"/>
    <property type="molecule type" value="Genomic_DNA"/>
</dbReference>
<dbReference type="Proteomes" id="UP000006174">
    <property type="component" value="Unassembled WGS sequence"/>
</dbReference>
<proteinExistence type="predicted"/>
<dbReference type="HOGENOM" id="CLU_1603975_0_0_1"/>
<gene>
    <name evidence="2" type="ORF">UHOR_12471</name>
</gene>
<keyword evidence="3" id="KW-1185">Reference proteome</keyword>
<protein>
    <submittedName>
        <fullName evidence="2">Uncharacterized protein</fullName>
    </submittedName>
</protein>
<reference evidence="2 3" key="1">
    <citation type="journal article" date="2012" name="Plant Cell">
        <title>Genome comparison of barley and maize smut fungi reveals targeted loss of RNA silencing components and species-specific presence of transposable elements.</title>
        <authorList>
            <person name="Laurie J.D."/>
            <person name="Ali S."/>
            <person name="Linning R."/>
            <person name="Mannhaupt G."/>
            <person name="Wong P."/>
            <person name="Gueldener U."/>
            <person name="Muensterkoetter M."/>
            <person name="Moore R."/>
            <person name="Kahmann R."/>
            <person name="Bakkeren G."/>
            <person name="Schirawski J."/>
        </authorList>
    </citation>
    <scope>NUCLEOTIDE SEQUENCE [LARGE SCALE GENOMIC DNA]</scope>
    <source>
        <strain evidence="3">Uh4875-4</strain>
    </source>
</reference>
<comment type="caution">
    <text evidence="2">The sequence shown here is derived from an EMBL/GenBank/DDBJ whole genome shotgun (WGS) entry which is preliminary data.</text>
</comment>
<evidence type="ECO:0000313" key="3">
    <source>
        <dbReference type="Proteomes" id="UP000006174"/>
    </source>
</evidence>
<sequence>MEAYNKLLALWLMSDAPGAATCHVKQFRDLEGQVNLDDNELVIDLFRGSLTCSLQEKFEQNPPMKSQPTNQLLPHQLVQGPRQGSPALPSKKPDALGPRPMGLKVMVTTETSFEEGDLDPRDSQTDDLEMVDPDVLDFSQYQPPMDAGQEEVQDDVNKGNGSGVMH</sequence>
<name>I2FM54_USTHO</name>
<evidence type="ECO:0000313" key="2">
    <source>
        <dbReference type="EMBL" id="CCF47997.1"/>
    </source>
</evidence>
<accession>I2FM54</accession>
<organism evidence="2 3">
    <name type="scientific">Ustilago hordei</name>
    <name type="common">Barley covered smut fungus</name>
    <dbReference type="NCBI Taxonomy" id="120017"/>
    <lineage>
        <taxon>Eukaryota</taxon>
        <taxon>Fungi</taxon>
        <taxon>Dikarya</taxon>
        <taxon>Basidiomycota</taxon>
        <taxon>Ustilaginomycotina</taxon>
        <taxon>Ustilaginomycetes</taxon>
        <taxon>Ustilaginales</taxon>
        <taxon>Ustilaginaceae</taxon>
        <taxon>Ustilago</taxon>
    </lineage>
</organism>
<feature type="compositionally biased region" description="Polar residues" evidence="1">
    <location>
        <begin position="63"/>
        <end position="73"/>
    </location>
</feature>
<dbReference type="AlphaFoldDB" id="I2FM54"/>